<sequence>MNLYDKLLQYQSSEMYPFHMPGHKRRKDDFANPFLIDITEIEGFDNLHHAEGILKDAQDRAAALYHSEETYFLVNGSTCGILAAVSACMTRGGKILMARNCHKAAYHAAYLRGLDIEYLYPEKEDIFGINGGIHEDIVEKALEEFQDIQAVMITSPTYDGVVSNVEKIAQIVHRKGIPLIVDEAHGAHFGFHEYFPKSSVEMGADLVIHSLHKTLPSLTQTALLHVNGNRVDRECLRRFLDIYQTSSPSYVFMAGMDSCVCLLEKRGGELFESLRRNLEVFYKQTESLGCIYLANHGLMGKSGIHDFDRSKLVISVRNAGFTGNQLANLLRNRYHLELEMAGGSYGLALTSISDTEEGFLRLSEALKEIDACLENKIEKNTEKSTLTIEDIVIKNEVWCRIHEALESPGESVLLEKAEGKICREFVYLYPPGIPMLVPGEIISREVLGKIRRLVREGYSVQGMADYSAEHIQVMNTAIF</sequence>
<evidence type="ECO:0000313" key="2">
    <source>
        <dbReference type="Proteomes" id="UP000307720"/>
    </source>
</evidence>
<dbReference type="Proteomes" id="UP000307720">
    <property type="component" value="Unassembled WGS sequence"/>
</dbReference>
<protein>
    <submittedName>
        <fullName evidence="1">Aminotransferase class V-fold PLP-dependent enzyme</fullName>
    </submittedName>
</protein>
<accession>A0AC61QWG9</accession>
<proteinExistence type="predicted"/>
<keyword evidence="1" id="KW-0808">Transferase</keyword>
<keyword evidence="1" id="KW-0032">Aminotransferase</keyword>
<name>A0AC61QWG9_9FIRM</name>
<comment type="caution">
    <text evidence="1">The sequence shown here is derived from an EMBL/GenBank/DDBJ whole genome shotgun (WGS) entry which is preliminary data.</text>
</comment>
<keyword evidence="2" id="KW-1185">Reference proteome</keyword>
<evidence type="ECO:0000313" key="1">
    <source>
        <dbReference type="EMBL" id="TGX97191.1"/>
    </source>
</evidence>
<gene>
    <name evidence="1" type="ORF">E5357_13390</name>
</gene>
<dbReference type="EMBL" id="SRZB01000036">
    <property type="protein sequence ID" value="TGX97191.1"/>
    <property type="molecule type" value="Genomic_DNA"/>
</dbReference>
<reference evidence="1" key="1">
    <citation type="submission" date="2019-04" db="EMBL/GenBank/DDBJ databases">
        <title>Microbes associate with the intestines of laboratory mice.</title>
        <authorList>
            <person name="Navarre W."/>
            <person name="Wong E."/>
            <person name="Huang K."/>
            <person name="Tropini C."/>
            <person name="Ng K."/>
            <person name="Yu B."/>
        </authorList>
    </citation>
    <scope>NUCLEOTIDE SEQUENCE</scope>
    <source>
        <strain evidence="1">NM72_1-8</strain>
    </source>
</reference>
<organism evidence="1 2">
    <name type="scientific">Hominisplanchenecus murintestinalis</name>
    <dbReference type="NCBI Taxonomy" id="2941517"/>
    <lineage>
        <taxon>Bacteria</taxon>
        <taxon>Bacillati</taxon>
        <taxon>Bacillota</taxon>
        <taxon>Clostridia</taxon>
        <taxon>Lachnospirales</taxon>
        <taxon>Lachnospiraceae</taxon>
        <taxon>Hominisplanchenecus</taxon>
    </lineage>
</organism>